<organism evidence="3 4">
    <name type="scientific">Collinsella tanakaei</name>
    <dbReference type="NCBI Taxonomy" id="626935"/>
    <lineage>
        <taxon>Bacteria</taxon>
        <taxon>Bacillati</taxon>
        <taxon>Actinomycetota</taxon>
        <taxon>Coriobacteriia</taxon>
        <taxon>Coriobacteriales</taxon>
        <taxon>Coriobacteriaceae</taxon>
        <taxon>Collinsella</taxon>
    </lineage>
</organism>
<feature type="transmembrane region" description="Helical" evidence="2">
    <location>
        <begin position="76"/>
        <end position="97"/>
    </location>
</feature>
<dbReference type="AlphaFoldDB" id="A0A3E4QVJ4"/>
<sequence length="141" mass="15754">MNDTNAQVDETRDEEREPTSAEVLRERRNAAIGGKAVDNDIHFSLPLTKAFPVLLVGAVLSYLASSMGSKLGNQMLFYGGRWACSLLFVAAVVVWFVSRSQAKKITAQRNEEKYAVAREIAQAKQEKAQAKAAKKRKRRRK</sequence>
<feature type="transmembrane region" description="Helical" evidence="2">
    <location>
        <begin position="43"/>
        <end position="64"/>
    </location>
</feature>
<dbReference type="EMBL" id="QSRJ01000003">
    <property type="protein sequence ID" value="RGL11202.1"/>
    <property type="molecule type" value="Genomic_DNA"/>
</dbReference>
<feature type="region of interest" description="Disordered" evidence="1">
    <location>
        <begin position="1"/>
        <end position="22"/>
    </location>
</feature>
<dbReference type="RefSeq" id="WP_117679212.1">
    <property type="nucleotide sequence ID" value="NZ_QSRJ01000003.1"/>
</dbReference>
<proteinExistence type="predicted"/>
<name>A0A3E4QVJ4_9ACTN</name>
<evidence type="ECO:0000313" key="4">
    <source>
        <dbReference type="Proteomes" id="UP000260943"/>
    </source>
</evidence>
<evidence type="ECO:0000256" key="2">
    <source>
        <dbReference type="SAM" id="Phobius"/>
    </source>
</evidence>
<protein>
    <submittedName>
        <fullName evidence="3">Uncharacterized protein</fullName>
    </submittedName>
</protein>
<keyword evidence="2" id="KW-1133">Transmembrane helix</keyword>
<keyword evidence="2" id="KW-0812">Transmembrane</keyword>
<reference evidence="3 4" key="1">
    <citation type="submission" date="2018-08" db="EMBL/GenBank/DDBJ databases">
        <title>A genome reference for cultivated species of the human gut microbiota.</title>
        <authorList>
            <person name="Zou Y."/>
            <person name="Xue W."/>
            <person name="Luo G."/>
        </authorList>
    </citation>
    <scope>NUCLEOTIDE SEQUENCE [LARGE SCALE GENOMIC DNA]</scope>
    <source>
        <strain evidence="3 4">TF08-14</strain>
    </source>
</reference>
<keyword evidence="2" id="KW-0472">Membrane</keyword>
<gene>
    <name evidence="3" type="ORF">DXC81_03560</name>
</gene>
<dbReference type="Proteomes" id="UP000260943">
    <property type="component" value="Unassembled WGS sequence"/>
</dbReference>
<evidence type="ECO:0000256" key="1">
    <source>
        <dbReference type="SAM" id="MobiDB-lite"/>
    </source>
</evidence>
<comment type="caution">
    <text evidence="3">The sequence shown here is derived from an EMBL/GenBank/DDBJ whole genome shotgun (WGS) entry which is preliminary data.</text>
</comment>
<accession>A0A3E4QVJ4</accession>
<feature type="compositionally biased region" description="Basic and acidic residues" evidence="1">
    <location>
        <begin position="9"/>
        <end position="22"/>
    </location>
</feature>
<evidence type="ECO:0000313" key="3">
    <source>
        <dbReference type="EMBL" id="RGL11202.1"/>
    </source>
</evidence>